<dbReference type="Proteomes" id="UP001144323">
    <property type="component" value="Unassembled WGS sequence"/>
</dbReference>
<dbReference type="InterPro" id="IPR012910">
    <property type="entry name" value="Plug_dom"/>
</dbReference>
<keyword evidence="14" id="KW-0675">Receptor</keyword>
<evidence type="ECO:0000313" key="15">
    <source>
        <dbReference type="Proteomes" id="UP001144323"/>
    </source>
</evidence>
<evidence type="ECO:0000256" key="7">
    <source>
        <dbReference type="ARBA" id="ARBA00023065"/>
    </source>
</evidence>
<protein>
    <submittedName>
        <fullName evidence="14">TonB-dependent receptor</fullName>
    </submittedName>
</protein>
<evidence type="ECO:0000256" key="9">
    <source>
        <dbReference type="ARBA" id="ARBA00023136"/>
    </source>
</evidence>
<name>A0A9W6GYZ5_9HYPH</name>
<dbReference type="PANTHER" id="PTHR32552">
    <property type="entry name" value="FERRICHROME IRON RECEPTOR-RELATED"/>
    <property type="match status" value="1"/>
</dbReference>
<dbReference type="InterPro" id="IPR036942">
    <property type="entry name" value="Beta-barrel_TonB_sf"/>
</dbReference>
<gene>
    <name evidence="14" type="ORF">LMG27198_46880</name>
</gene>
<keyword evidence="9 11" id="KW-0472">Membrane</keyword>
<dbReference type="Pfam" id="PF07715">
    <property type="entry name" value="Plug"/>
    <property type="match status" value="1"/>
</dbReference>
<evidence type="ECO:0000256" key="2">
    <source>
        <dbReference type="ARBA" id="ARBA00022448"/>
    </source>
</evidence>
<evidence type="ECO:0000256" key="3">
    <source>
        <dbReference type="ARBA" id="ARBA00022452"/>
    </source>
</evidence>
<evidence type="ECO:0000256" key="8">
    <source>
        <dbReference type="ARBA" id="ARBA00023077"/>
    </source>
</evidence>
<dbReference type="EMBL" id="BSEC01000005">
    <property type="protein sequence ID" value="GLI95696.1"/>
    <property type="molecule type" value="Genomic_DNA"/>
</dbReference>
<evidence type="ECO:0000256" key="6">
    <source>
        <dbReference type="ARBA" id="ARBA00023004"/>
    </source>
</evidence>
<sequence>MRNFSGAQVNAIPFAQPSDALEIVPGLLVAQHSGSGKANQYFLRGFALDHGNDLALWIDGMPINMPSHAHGQGYADANFVIPELFSSLDVRKGPYFADGGIFASAGQINMQYIDKLPGGLLSITGGSFGWARSVAAKSWAVSGGDLIAAVEANHYNGPWEVAENTKKLSSFIRWSQGTQANGFSITGMAYSNHWNATDQIPQRTVDQGLLSRWGTLDPTQHGNSARYSLSARWSQADESTFSRVEGYVIRTELNLWDMATGILEHPELGDQFQNFDRRNIFGLNATHGWNYNLGAVPVTTRVGLQGRYDDIRNGLQDSFQRNVFDTPRDDYIKEGNVSLWTDTTAFWTPWLRTSIGGRFDWVMASVNSIQTPFNAPRLGDGTGGFCFAATDLENCAAWTGPFNSGRKGQTMGSPKAGMVLGPFHNTELFLNFGEGLQSSDARGTVARLDPHNGTPFTDTGQVLATPLLVKTRGAEAGVRSKALLAGLDTSLSLWWQDFDSENLFEGDEGTTVFGRPSRRYGFEWTGRYTPTDWLSLDGEVSATHARFRGTDRVQQAVFYQILSGGSEADAIFPLNVPGNSPGNYLTNAPTVVATGGAEIGEKTGWFGALRYRYFGSRPLTEDGQIRSIAAGTLNARVGYRFDNGWKAQLDAFNITNNRGDAIAYGYGSFVRQDLLFLPHPGESIGIMDRHFKSVDPPAVRLTLAGPLTVFDGYIAQRP</sequence>
<evidence type="ECO:0000259" key="13">
    <source>
        <dbReference type="Pfam" id="PF07715"/>
    </source>
</evidence>
<comment type="caution">
    <text evidence="14">The sequence shown here is derived from an EMBL/GenBank/DDBJ whole genome shotgun (WGS) entry which is preliminary data.</text>
</comment>
<feature type="domain" description="TonB-dependent receptor plug" evidence="13">
    <location>
        <begin position="5"/>
        <end position="106"/>
    </location>
</feature>
<keyword evidence="7" id="KW-0406">Ion transport</keyword>
<keyword evidence="3" id="KW-1134">Transmembrane beta strand</keyword>
<organism evidence="14 15">
    <name type="scientific">Methylocystis echinoides</name>
    <dbReference type="NCBI Taxonomy" id="29468"/>
    <lineage>
        <taxon>Bacteria</taxon>
        <taxon>Pseudomonadati</taxon>
        <taxon>Pseudomonadota</taxon>
        <taxon>Alphaproteobacteria</taxon>
        <taxon>Hyphomicrobiales</taxon>
        <taxon>Methylocystaceae</taxon>
        <taxon>Methylocystis</taxon>
    </lineage>
</organism>
<dbReference type="PANTHER" id="PTHR32552:SF81">
    <property type="entry name" value="TONB-DEPENDENT OUTER MEMBRANE RECEPTOR"/>
    <property type="match status" value="1"/>
</dbReference>
<keyword evidence="10" id="KW-0998">Cell outer membrane</keyword>
<dbReference type="Pfam" id="PF00593">
    <property type="entry name" value="TonB_dep_Rec_b-barrel"/>
    <property type="match status" value="1"/>
</dbReference>
<evidence type="ECO:0000256" key="4">
    <source>
        <dbReference type="ARBA" id="ARBA00022496"/>
    </source>
</evidence>
<reference evidence="14" key="1">
    <citation type="journal article" date="2023" name="Int. J. Syst. Evol. Microbiol.">
        <title>Methylocystis iwaonis sp. nov., a type II methane-oxidizing bacterium from surface soil of a rice paddy field in Japan, and emended description of the genus Methylocystis (ex Whittenbury et al. 1970) Bowman et al. 1993.</title>
        <authorList>
            <person name="Kaise H."/>
            <person name="Sawadogo J.B."/>
            <person name="Alam M.S."/>
            <person name="Ueno C."/>
            <person name="Dianou D."/>
            <person name="Shinjo R."/>
            <person name="Asakawa S."/>
        </authorList>
    </citation>
    <scope>NUCLEOTIDE SEQUENCE</scope>
    <source>
        <strain evidence="14">LMG27198</strain>
    </source>
</reference>
<comment type="subcellular location">
    <subcellularLocation>
        <location evidence="1">Cell outer membrane</location>
        <topology evidence="1">Multi-pass membrane protein</topology>
    </subcellularLocation>
</comment>
<proteinExistence type="inferred from homology"/>
<dbReference type="InterPro" id="IPR000531">
    <property type="entry name" value="Beta-barrel_TonB"/>
</dbReference>
<keyword evidence="5" id="KW-0812">Transmembrane</keyword>
<keyword evidence="4" id="KW-0410">Iron transport</keyword>
<evidence type="ECO:0000256" key="1">
    <source>
        <dbReference type="ARBA" id="ARBA00004571"/>
    </source>
</evidence>
<evidence type="ECO:0000313" key="14">
    <source>
        <dbReference type="EMBL" id="GLI95696.1"/>
    </source>
</evidence>
<evidence type="ECO:0000256" key="11">
    <source>
        <dbReference type="RuleBase" id="RU003357"/>
    </source>
</evidence>
<keyword evidence="6" id="KW-0408">Iron</keyword>
<dbReference type="SUPFAM" id="SSF56935">
    <property type="entry name" value="Porins"/>
    <property type="match status" value="1"/>
</dbReference>
<dbReference type="AlphaFoldDB" id="A0A9W6GYZ5"/>
<dbReference type="InterPro" id="IPR039426">
    <property type="entry name" value="TonB-dep_rcpt-like"/>
</dbReference>
<comment type="similarity">
    <text evidence="11">Belongs to the TonB-dependent receptor family.</text>
</comment>
<evidence type="ECO:0000259" key="12">
    <source>
        <dbReference type="Pfam" id="PF00593"/>
    </source>
</evidence>
<evidence type="ECO:0000256" key="5">
    <source>
        <dbReference type="ARBA" id="ARBA00022692"/>
    </source>
</evidence>
<feature type="domain" description="TonB-dependent receptor-like beta-barrel" evidence="12">
    <location>
        <begin position="171"/>
        <end position="654"/>
    </location>
</feature>
<keyword evidence="2" id="KW-0813">Transport</keyword>
<dbReference type="InterPro" id="IPR037066">
    <property type="entry name" value="Plug_dom_sf"/>
</dbReference>
<accession>A0A9W6GYZ5</accession>
<dbReference type="GO" id="GO:0009279">
    <property type="term" value="C:cell outer membrane"/>
    <property type="evidence" value="ECO:0007669"/>
    <property type="project" value="UniProtKB-SubCell"/>
</dbReference>
<keyword evidence="8 11" id="KW-0798">TonB box</keyword>
<evidence type="ECO:0000256" key="10">
    <source>
        <dbReference type="ARBA" id="ARBA00023237"/>
    </source>
</evidence>
<keyword evidence="15" id="KW-1185">Reference proteome</keyword>
<dbReference type="Gene3D" id="2.170.130.10">
    <property type="entry name" value="TonB-dependent receptor, plug domain"/>
    <property type="match status" value="1"/>
</dbReference>
<dbReference type="Gene3D" id="2.40.170.20">
    <property type="entry name" value="TonB-dependent receptor, beta-barrel domain"/>
    <property type="match status" value="1"/>
</dbReference>
<dbReference type="GO" id="GO:0006826">
    <property type="term" value="P:iron ion transport"/>
    <property type="evidence" value="ECO:0007669"/>
    <property type="project" value="UniProtKB-KW"/>
</dbReference>